<dbReference type="Pfam" id="PF09346">
    <property type="entry name" value="SMI1_KNR4"/>
    <property type="match status" value="1"/>
</dbReference>
<evidence type="ECO:0000313" key="2">
    <source>
        <dbReference type="EMBL" id="SFD72029.1"/>
    </source>
</evidence>
<sequence length="233" mass="27410">MTIKDIETKYGFEFPLLYKQLDADGMLDVGEYGPNWFTEVYPTLKDNPPLLLHSYDFESLNLKSVAEEIEELRDPEDYRNINPEFKFIPFAKSGGGDHYCFFLNEEENGDVPIVFVWHDSNEVNYLAKNLQDFIFKVLLIDMSQQDLYNELSDEEFRSDLESVFKSHKKYLTERQNEILESILKREIIDYEINVSPKIVETARGLLTDHELESIVNEVIPFDKMNKSFKYSNE</sequence>
<dbReference type="SUPFAM" id="SSF160631">
    <property type="entry name" value="SMI1/KNR4-like"/>
    <property type="match status" value="1"/>
</dbReference>
<keyword evidence="3" id="KW-1185">Reference proteome</keyword>
<gene>
    <name evidence="2" type="ORF">SAMN05216297_11190</name>
</gene>
<reference evidence="3" key="1">
    <citation type="submission" date="2016-10" db="EMBL/GenBank/DDBJ databases">
        <authorList>
            <person name="Varghese N."/>
            <person name="Submissions S."/>
        </authorList>
    </citation>
    <scope>NUCLEOTIDE SEQUENCE [LARGE SCALE GENOMIC DNA]</scope>
    <source>
        <strain evidence="3">CGMCC 1.10370</strain>
    </source>
</reference>
<proteinExistence type="predicted"/>
<dbReference type="RefSeq" id="WP_091496491.1">
    <property type="nucleotide sequence ID" value="NZ_FOMH01000011.1"/>
</dbReference>
<dbReference type="AlphaFoldDB" id="A0A1I1UMP9"/>
<dbReference type="OrthoDB" id="980721at2"/>
<dbReference type="InterPro" id="IPR018958">
    <property type="entry name" value="Knr4/Smi1-like_dom"/>
</dbReference>
<organism evidence="2 3">
    <name type="scientific">Flavobacterium phragmitis</name>
    <dbReference type="NCBI Taxonomy" id="739143"/>
    <lineage>
        <taxon>Bacteria</taxon>
        <taxon>Pseudomonadati</taxon>
        <taxon>Bacteroidota</taxon>
        <taxon>Flavobacteriia</taxon>
        <taxon>Flavobacteriales</taxon>
        <taxon>Flavobacteriaceae</taxon>
        <taxon>Flavobacterium</taxon>
    </lineage>
</organism>
<accession>A0A1I1UMP9</accession>
<evidence type="ECO:0000259" key="1">
    <source>
        <dbReference type="Pfam" id="PF09346"/>
    </source>
</evidence>
<name>A0A1I1UMP9_9FLAO</name>
<dbReference type="Gene3D" id="3.40.1580.10">
    <property type="entry name" value="SMI1/KNR4-like"/>
    <property type="match status" value="1"/>
</dbReference>
<dbReference type="InterPro" id="IPR037883">
    <property type="entry name" value="Knr4/Smi1-like_sf"/>
</dbReference>
<dbReference type="EMBL" id="FOMH01000011">
    <property type="protein sequence ID" value="SFD72029.1"/>
    <property type="molecule type" value="Genomic_DNA"/>
</dbReference>
<protein>
    <submittedName>
        <fullName evidence="2">SMI1 / KNR4 family (SUKH-1)</fullName>
    </submittedName>
</protein>
<feature type="domain" description="Knr4/Smi1-like" evidence="1">
    <location>
        <begin position="3"/>
        <end position="134"/>
    </location>
</feature>
<dbReference type="STRING" id="739143.SAMN05216297_11190"/>
<evidence type="ECO:0000313" key="3">
    <source>
        <dbReference type="Proteomes" id="UP000199672"/>
    </source>
</evidence>
<dbReference type="Proteomes" id="UP000199672">
    <property type="component" value="Unassembled WGS sequence"/>
</dbReference>